<proteinExistence type="inferred from homology"/>
<reference evidence="3" key="1">
    <citation type="submission" date="2023-02" db="EMBL/GenBank/DDBJ databases">
        <title>Genome of toxic invasive species Heracleum sosnowskyi carries increased number of genes despite the absence of recent whole-genome duplications.</title>
        <authorList>
            <person name="Schelkunov M."/>
            <person name="Shtratnikova V."/>
            <person name="Makarenko M."/>
            <person name="Klepikova A."/>
            <person name="Omelchenko D."/>
            <person name="Novikova G."/>
            <person name="Obukhova E."/>
            <person name="Bogdanov V."/>
            <person name="Penin A."/>
            <person name="Logacheva M."/>
        </authorList>
    </citation>
    <scope>NUCLEOTIDE SEQUENCE</scope>
    <source>
        <strain evidence="3">Hsosn_3</strain>
        <tissue evidence="3">Leaf</tissue>
    </source>
</reference>
<sequence>MNKNAGEQSRCFSITGNLRKLLKPEVVCEEEALVSITTSICSSIVLAVQEIWLTNTVFLKENNEKVNCLNSALLTKSISNLNRSSELMDTFEIIVSSTTCSETIAALKLKIDESLGSQPESWHAQKSFELKGIDDVTLKYNFQIVHARNFKNYHEKNYRRSELVSNLRKQVPSFAVS</sequence>
<dbReference type="GO" id="GO:0005886">
    <property type="term" value="C:plasma membrane"/>
    <property type="evidence" value="ECO:0007669"/>
    <property type="project" value="TreeGrafter"/>
</dbReference>
<keyword evidence="4" id="KW-1185">Reference proteome</keyword>
<evidence type="ECO:0000256" key="1">
    <source>
        <dbReference type="ARBA" id="ARBA00004141"/>
    </source>
</evidence>
<dbReference type="PANTHER" id="PTHR31618">
    <property type="entry name" value="MECHANOSENSITIVE ION CHANNEL PROTEIN 5"/>
    <property type="match status" value="1"/>
</dbReference>
<dbReference type="Proteomes" id="UP001237642">
    <property type="component" value="Unassembled WGS sequence"/>
</dbReference>
<dbReference type="InterPro" id="IPR016688">
    <property type="entry name" value="MscS-like_plants/fungi"/>
</dbReference>
<reference evidence="3" key="2">
    <citation type="submission" date="2023-05" db="EMBL/GenBank/DDBJ databases">
        <authorList>
            <person name="Schelkunov M.I."/>
        </authorList>
    </citation>
    <scope>NUCLEOTIDE SEQUENCE</scope>
    <source>
        <strain evidence="3">Hsosn_3</strain>
        <tissue evidence="3">Leaf</tissue>
    </source>
</reference>
<dbReference type="GO" id="GO:0006820">
    <property type="term" value="P:monoatomic anion transport"/>
    <property type="evidence" value="ECO:0007669"/>
    <property type="project" value="TreeGrafter"/>
</dbReference>
<dbReference type="GO" id="GO:0008381">
    <property type="term" value="F:mechanosensitive monoatomic ion channel activity"/>
    <property type="evidence" value="ECO:0007669"/>
    <property type="project" value="TreeGrafter"/>
</dbReference>
<evidence type="ECO:0000313" key="3">
    <source>
        <dbReference type="EMBL" id="KAK1360981.1"/>
    </source>
</evidence>
<name>A0AAD8H5Y4_9APIA</name>
<organism evidence="3 4">
    <name type="scientific">Heracleum sosnowskyi</name>
    <dbReference type="NCBI Taxonomy" id="360622"/>
    <lineage>
        <taxon>Eukaryota</taxon>
        <taxon>Viridiplantae</taxon>
        <taxon>Streptophyta</taxon>
        <taxon>Embryophyta</taxon>
        <taxon>Tracheophyta</taxon>
        <taxon>Spermatophyta</taxon>
        <taxon>Magnoliopsida</taxon>
        <taxon>eudicotyledons</taxon>
        <taxon>Gunneridae</taxon>
        <taxon>Pentapetalae</taxon>
        <taxon>asterids</taxon>
        <taxon>campanulids</taxon>
        <taxon>Apiales</taxon>
        <taxon>Apiaceae</taxon>
        <taxon>Apioideae</taxon>
        <taxon>apioid superclade</taxon>
        <taxon>Tordylieae</taxon>
        <taxon>Tordyliinae</taxon>
        <taxon>Heracleum</taxon>
    </lineage>
</organism>
<evidence type="ECO:0000256" key="2">
    <source>
        <dbReference type="ARBA" id="ARBA00008017"/>
    </source>
</evidence>
<dbReference type="AlphaFoldDB" id="A0AAD8H5Y4"/>
<comment type="similarity">
    <text evidence="2">Belongs to the MscS (TC 1.A.23) family.</text>
</comment>
<accession>A0AAD8H5Y4</accession>
<dbReference type="GO" id="GO:0050982">
    <property type="term" value="P:detection of mechanical stimulus"/>
    <property type="evidence" value="ECO:0007669"/>
    <property type="project" value="TreeGrafter"/>
</dbReference>
<protein>
    <submittedName>
        <fullName evidence="3">Uncharacterized protein</fullName>
    </submittedName>
</protein>
<dbReference type="EMBL" id="JAUIZM010000010">
    <property type="protein sequence ID" value="KAK1360981.1"/>
    <property type="molecule type" value="Genomic_DNA"/>
</dbReference>
<evidence type="ECO:0000313" key="4">
    <source>
        <dbReference type="Proteomes" id="UP001237642"/>
    </source>
</evidence>
<comment type="subcellular location">
    <subcellularLocation>
        <location evidence="1">Membrane</location>
        <topology evidence="1">Multi-pass membrane protein</topology>
    </subcellularLocation>
</comment>
<gene>
    <name evidence="3" type="ORF">POM88_045455</name>
</gene>
<comment type="caution">
    <text evidence="3">The sequence shown here is derived from an EMBL/GenBank/DDBJ whole genome shotgun (WGS) entry which is preliminary data.</text>
</comment>
<dbReference type="PANTHER" id="PTHR31618:SF7">
    <property type="entry name" value="MECHANOSENSITIVE ION CHANNEL PROTEIN"/>
    <property type="match status" value="1"/>
</dbReference>